<dbReference type="InterPro" id="IPR050361">
    <property type="entry name" value="MPP/UQCRC_Complex"/>
</dbReference>
<feature type="domain" description="Peptidase M16 C-terminal" evidence="4">
    <location>
        <begin position="220"/>
        <end position="396"/>
    </location>
</feature>
<accession>A0A2D0ALY4</accession>
<evidence type="ECO:0000259" key="3">
    <source>
        <dbReference type="Pfam" id="PF00675"/>
    </source>
</evidence>
<dbReference type="PANTHER" id="PTHR11851">
    <property type="entry name" value="METALLOPROTEASE"/>
    <property type="match status" value="1"/>
</dbReference>
<keyword evidence="6" id="KW-1185">Reference proteome</keyword>
<protein>
    <recommendedName>
        <fullName evidence="7">Peptidase M16</fullName>
    </recommendedName>
</protein>
<dbReference type="InterPro" id="IPR011765">
    <property type="entry name" value="Pept_M16_N"/>
</dbReference>
<proteinExistence type="inferred from homology"/>
<comment type="similarity">
    <text evidence="1">Belongs to the peptidase M16 family.</text>
</comment>
<evidence type="ECO:0000313" key="5">
    <source>
        <dbReference type="EMBL" id="OWQ85234.1"/>
    </source>
</evidence>
<evidence type="ECO:0000313" key="6">
    <source>
        <dbReference type="Proteomes" id="UP000197468"/>
    </source>
</evidence>
<dbReference type="GO" id="GO:0046872">
    <property type="term" value="F:metal ion binding"/>
    <property type="evidence" value="ECO:0007669"/>
    <property type="project" value="InterPro"/>
</dbReference>
<feature type="domain" description="Peptidase M16 C-terminal" evidence="4">
    <location>
        <begin position="680"/>
        <end position="855"/>
    </location>
</feature>
<gene>
    <name evidence="5" type="ORF">CDN99_22090</name>
</gene>
<evidence type="ECO:0000259" key="4">
    <source>
        <dbReference type="Pfam" id="PF05193"/>
    </source>
</evidence>
<dbReference type="Pfam" id="PF05193">
    <property type="entry name" value="Peptidase_M16_C"/>
    <property type="match status" value="2"/>
</dbReference>
<dbReference type="InterPro" id="IPR007863">
    <property type="entry name" value="Peptidase_M16_C"/>
</dbReference>
<comment type="caution">
    <text evidence="5">The sequence shown here is derived from an EMBL/GenBank/DDBJ whole genome shotgun (WGS) entry which is preliminary data.</text>
</comment>
<evidence type="ECO:0000256" key="2">
    <source>
        <dbReference type="SAM" id="SignalP"/>
    </source>
</evidence>
<reference evidence="5 6" key="1">
    <citation type="journal article" date="2008" name="Int. J. Syst. Evol. Microbiol.">
        <title>Description of Roseateles aquatilis sp. nov. and Roseateles terrae sp. nov., in the class Betaproteobacteria, and emended description of the genus Roseateles.</title>
        <authorList>
            <person name="Gomila M."/>
            <person name="Bowien B."/>
            <person name="Falsen E."/>
            <person name="Moore E.R."/>
            <person name="Lalucat J."/>
        </authorList>
    </citation>
    <scope>NUCLEOTIDE SEQUENCE [LARGE SCALE GENOMIC DNA]</scope>
    <source>
        <strain evidence="5 6">CCUG 48205</strain>
    </source>
</reference>
<dbReference type="Gene3D" id="3.30.830.10">
    <property type="entry name" value="Metalloenzyme, LuxS/M16 peptidase-like"/>
    <property type="match status" value="4"/>
</dbReference>
<sequence>MRFKPAAPAAITLAVLIALGGASLAPDTLAAPAAAGTSAVSTVGGTLSVKLEKVKLANGFEVILVEDHRLPLVAFNMWVHAGPRNEAKGQTGFAHLFEHLMFAGTRHIPRGQADKIIDAAGGTDSNGSTDFDRTNYFFTLPSNQLELGLWLKSDMLGYMIDEIDSVSLANQQDVVRNERRQSVENRPYGIVEEAMFQALYPEGHPYRATVIGSHEDIQSIKLADVKAFARSYYRPNNATLVLAGDFDPAQARKLVEKYFGTLKAGDPVPPVNVAQPRLTEEKRVEVTDRIELSRLDIAWHTPAVFQPGDAELDIASHVLGGGKSSRLYKTLVYDKQLAQSVAVQQYSLSLGSVFSIEVVARPGKSLAEIEKLVDDEVANLSQNPPTPDEMARARATIETGTLSRLEKVQGLADQINYYNQQAGDPNFIGKDLARYQAVTADQVRDAVARQLKKNARVVVLATPGEQKLAAEVPTPPIPAKAATNERESLNADVAWRKTQPKGGKAQPLALPDGKRLTLANGLTVIHVPNPGLPLVSASLVVRAGQTANPAGKPGLSSFTAGMLQQGTQSRTAQQIADEAAALGATLTTGSARDEARIEASSLKRNFAQTLALLADVAQHPAFADAEIARVRNQRLGALSQQREQPPAVAAIVANRVIYGEGHPLAQAGLGDEAAIKATDAAALRQFWSTHYRPDQAALVVAGDISADELKSLADKLFGGWERPKTAAPALNAEPPKPGAARVVLVDKPGAPQTALAVVGAGPKAGVADAADIKVQNAALGGLFTSRINTQLREVKGYTYGIYSGYTMNRDSGMFGIRGSVRTDVTGASLVDMFKEIDGMRAKPMGAAELNRVRNAQLLALPGLFDTNRVIASTYASEWAIGQPADSITSLPRKYGAVTAGSAYKATRTYVDPASLVVVAVGDKAKVQPQLEALGRQPLEIRDPQGALVNATAPASPASAAKP</sequence>
<feature type="signal peptide" evidence="2">
    <location>
        <begin position="1"/>
        <end position="30"/>
    </location>
</feature>
<evidence type="ECO:0000256" key="1">
    <source>
        <dbReference type="ARBA" id="ARBA00007261"/>
    </source>
</evidence>
<feature type="domain" description="Peptidase M16 N-terminal" evidence="3">
    <location>
        <begin position="62"/>
        <end position="201"/>
    </location>
</feature>
<dbReference type="Proteomes" id="UP000197468">
    <property type="component" value="Unassembled WGS sequence"/>
</dbReference>
<dbReference type="RefSeq" id="WP_088387082.1">
    <property type="nucleotide sequence ID" value="NZ_NIOF01000013.1"/>
</dbReference>
<dbReference type="InterPro" id="IPR011249">
    <property type="entry name" value="Metalloenz_LuxS/M16"/>
</dbReference>
<dbReference type="AlphaFoldDB" id="A0A2D0ALY4"/>
<dbReference type="Pfam" id="PF00675">
    <property type="entry name" value="Peptidase_M16"/>
    <property type="match status" value="2"/>
</dbReference>
<evidence type="ECO:0008006" key="7">
    <source>
        <dbReference type="Google" id="ProtNLM"/>
    </source>
</evidence>
<dbReference type="SUPFAM" id="SSF63411">
    <property type="entry name" value="LuxS/MPP-like metallohydrolase"/>
    <property type="match status" value="4"/>
</dbReference>
<feature type="domain" description="Peptidase M16 N-terminal" evidence="3">
    <location>
        <begin position="529"/>
        <end position="645"/>
    </location>
</feature>
<dbReference type="EMBL" id="NIOF01000013">
    <property type="protein sequence ID" value="OWQ85234.1"/>
    <property type="molecule type" value="Genomic_DNA"/>
</dbReference>
<dbReference type="PANTHER" id="PTHR11851:SF49">
    <property type="entry name" value="MITOCHONDRIAL-PROCESSING PEPTIDASE SUBUNIT ALPHA"/>
    <property type="match status" value="1"/>
</dbReference>
<name>A0A2D0ALY4_9BURK</name>
<keyword evidence="2" id="KW-0732">Signal</keyword>
<feature type="chain" id="PRO_5011976921" description="Peptidase M16" evidence="2">
    <location>
        <begin position="31"/>
        <end position="962"/>
    </location>
</feature>
<organism evidence="5 6">
    <name type="scientific">Roseateles aquatilis</name>
    <dbReference type="NCBI Taxonomy" id="431061"/>
    <lineage>
        <taxon>Bacteria</taxon>
        <taxon>Pseudomonadati</taxon>
        <taxon>Pseudomonadota</taxon>
        <taxon>Betaproteobacteria</taxon>
        <taxon>Burkholderiales</taxon>
        <taxon>Sphaerotilaceae</taxon>
        <taxon>Roseateles</taxon>
    </lineage>
</organism>
<dbReference type="OrthoDB" id="9811314at2"/>